<proteinExistence type="inferred from homology"/>
<keyword evidence="2 4" id="KW-1005">Bacterial flagellum biogenesis</keyword>
<keyword evidence="5" id="KW-0282">Flagellum</keyword>
<reference evidence="5 6" key="1">
    <citation type="submission" date="2023-07" db="EMBL/GenBank/DDBJ databases">
        <title>Genomic Encyclopedia of Type Strains, Phase IV (KMG-IV): sequencing the most valuable type-strain genomes for metagenomic binning, comparative biology and taxonomic classification.</title>
        <authorList>
            <person name="Goeker M."/>
        </authorList>
    </citation>
    <scope>NUCLEOTIDE SEQUENCE [LARGE SCALE GENOMIC DNA]</scope>
    <source>
        <strain evidence="5 6">DSM 17723</strain>
    </source>
</reference>
<comment type="function">
    <text evidence="4">Acts as an anti-CsrA protein, binds CsrA and prevents it from repressing translation of its target genes, one of which is flagellin. Binds to flagellin and participates in the assembly of the flagellum.</text>
</comment>
<dbReference type="Proteomes" id="UP001232245">
    <property type="component" value="Unassembled WGS sequence"/>
</dbReference>
<dbReference type="InterPro" id="IPR003775">
    <property type="entry name" value="Flagellar_assembly_factor_FliW"/>
</dbReference>
<evidence type="ECO:0000256" key="4">
    <source>
        <dbReference type="HAMAP-Rule" id="MF_01185"/>
    </source>
</evidence>
<dbReference type="PANTHER" id="PTHR39190">
    <property type="entry name" value="FLAGELLAR ASSEMBLY FACTOR FLIW"/>
    <property type="match status" value="1"/>
</dbReference>
<keyword evidence="5" id="KW-0969">Cilium</keyword>
<organism evidence="5 6">
    <name type="scientific">Metabacillus niabensis</name>
    <dbReference type="NCBI Taxonomy" id="324854"/>
    <lineage>
        <taxon>Bacteria</taxon>
        <taxon>Bacillati</taxon>
        <taxon>Bacillota</taxon>
        <taxon>Bacilli</taxon>
        <taxon>Bacillales</taxon>
        <taxon>Bacillaceae</taxon>
        <taxon>Metabacillus</taxon>
    </lineage>
</organism>
<protein>
    <recommendedName>
        <fullName evidence="4">Flagellar assembly factor FliW</fullName>
    </recommendedName>
</protein>
<dbReference type="Gene3D" id="2.30.290.10">
    <property type="entry name" value="BH3618-like"/>
    <property type="match status" value="1"/>
</dbReference>
<comment type="subunit">
    <text evidence="4">Interacts with translational regulator CsrA and flagellin(s).</text>
</comment>
<evidence type="ECO:0000313" key="6">
    <source>
        <dbReference type="Proteomes" id="UP001232245"/>
    </source>
</evidence>
<dbReference type="HAMAP" id="MF_01185">
    <property type="entry name" value="FliW"/>
    <property type="match status" value="1"/>
</dbReference>
<evidence type="ECO:0000256" key="3">
    <source>
        <dbReference type="ARBA" id="ARBA00022845"/>
    </source>
</evidence>
<keyword evidence="3 4" id="KW-0810">Translation regulation</keyword>
<keyword evidence="4" id="KW-0143">Chaperone</keyword>
<gene>
    <name evidence="4" type="primary">fliW</name>
    <name evidence="5" type="ORF">J2S02_003484</name>
</gene>
<keyword evidence="1 4" id="KW-0963">Cytoplasm</keyword>
<keyword evidence="6" id="KW-1185">Reference proteome</keyword>
<evidence type="ECO:0000256" key="1">
    <source>
        <dbReference type="ARBA" id="ARBA00022490"/>
    </source>
</evidence>
<dbReference type="InterPro" id="IPR024046">
    <property type="entry name" value="Flagellar_assmbl_FliW_dom_sf"/>
</dbReference>
<comment type="subcellular location">
    <subcellularLocation>
        <location evidence="4">Cytoplasm</location>
    </subcellularLocation>
</comment>
<comment type="similarity">
    <text evidence="4">Belongs to the FliW family.</text>
</comment>
<evidence type="ECO:0000256" key="2">
    <source>
        <dbReference type="ARBA" id="ARBA00022795"/>
    </source>
</evidence>
<comment type="caution">
    <text evidence="5">The sequence shown here is derived from an EMBL/GenBank/DDBJ whole genome shotgun (WGS) entry which is preliminary data.</text>
</comment>
<dbReference type="NCBIfam" id="NF009793">
    <property type="entry name" value="PRK13285.1-1"/>
    <property type="match status" value="1"/>
</dbReference>
<dbReference type="EMBL" id="JAUSTZ010000008">
    <property type="protein sequence ID" value="MDQ0227139.1"/>
    <property type="molecule type" value="Genomic_DNA"/>
</dbReference>
<dbReference type="RefSeq" id="WP_174881502.1">
    <property type="nucleotide sequence ID" value="NZ_CADEPK010000364.1"/>
</dbReference>
<dbReference type="SUPFAM" id="SSF141457">
    <property type="entry name" value="BH3618-like"/>
    <property type="match status" value="1"/>
</dbReference>
<name>A0ABT9Z4F2_9BACI</name>
<accession>A0ABT9Z4F2</accession>
<evidence type="ECO:0000313" key="5">
    <source>
        <dbReference type="EMBL" id="MDQ0227139.1"/>
    </source>
</evidence>
<dbReference type="PANTHER" id="PTHR39190:SF1">
    <property type="entry name" value="FLAGELLAR ASSEMBLY FACTOR FLIW"/>
    <property type="match status" value="1"/>
</dbReference>
<keyword evidence="5" id="KW-0966">Cell projection</keyword>
<dbReference type="Pfam" id="PF02623">
    <property type="entry name" value="FliW"/>
    <property type="match status" value="1"/>
</dbReference>
<sequence>MEIQTKYHGAIEVEQNEFIHFEQGIPGFLDEKEFVFLPLDDKGQLLIMQSTKTSELGFVVTNPFEFFKEYEFELSDQDKESLKVEKETDIQVFTILTVKEPFAETTANLLAPLVINIATKLAKQVILTDTPYTTKHKIIQNAIQK</sequence>